<dbReference type="CDD" id="cd14978">
    <property type="entry name" value="7tmA_FMRFamide_R-like"/>
    <property type="match status" value="1"/>
</dbReference>
<feature type="transmembrane region" description="Helical" evidence="5">
    <location>
        <begin position="37"/>
        <end position="57"/>
    </location>
</feature>
<name>A0AAN8PM23_PATCE</name>
<dbReference type="AlphaFoldDB" id="A0AAN8PM23"/>
<organism evidence="7 8">
    <name type="scientific">Patella caerulea</name>
    <name type="common">Rayed Mediterranean limpet</name>
    <dbReference type="NCBI Taxonomy" id="87958"/>
    <lineage>
        <taxon>Eukaryota</taxon>
        <taxon>Metazoa</taxon>
        <taxon>Spiralia</taxon>
        <taxon>Lophotrochozoa</taxon>
        <taxon>Mollusca</taxon>
        <taxon>Gastropoda</taxon>
        <taxon>Patellogastropoda</taxon>
        <taxon>Patelloidea</taxon>
        <taxon>Patellidae</taxon>
        <taxon>Patella</taxon>
    </lineage>
</organism>
<evidence type="ECO:0000256" key="5">
    <source>
        <dbReference type="SAM" id="Phobius"/>
    </source>
</evidence>
<feature type="domain" description="G-protein coupled receptors family 1 profile" evidence="6">
    <location>
        <begin position="49"/>
        <end position="315"/>
    </location>
</feature>
<dbReference type="PROSITE" id="PS50262">
    <property type="entry name" value="G_PROTEIN_RECEP_F1_2"/>
    <property type="match status" value="1"/>
</dbReference>
<keyword evidence="3 5" id="KW-1133">Transmembrane helix</keyword>
<gene>
    <name evidence="7" type="ORF">SNE40_017512</name>
</gene>
<dbReference type="GO" id="GO:0008528">
    <property type="term" value="F:G protein-coupled peptide receptor activity"/>
    <property type="evidence" value="ECO:0007669"/>
    <property type="project" value="InterPro"/>
</dbReference>
<comment type="caution">
    <text evidence="7">The sequence shown here is derived from an EMBL/GenBank/DDBJ whole genome shotgun (WGS) entry which is preliminary data.</text>
</comment>
<dbReference type="InterPro" id="IPR052954">
    <property type="entry name" value="GPCR-Ligand_Int"/>
</dbReference>
<dbReference type="PRINTS" id="PR00237">
    <property type="entry name" value="GPCRRHODOPSN"/>
</dbReference>
<feature type="transmembrane region" description="Helical" evidence="5">
    <location>
        <begin position="118"/>
        <end position="144"/>
    </location>
</feature>
<proteinExistence type="predicted"/>
<dbReference type="PANTHER" id="PTHR46641:SF2">
    <property type="entry name" value="FMRFAMIDE RECEPTOR"/>
    <property type="match status" value="1"/>
</dbReference>
<evidence type="ECO:0000313" key="8">
    <source>
        <dbReference type="Proteomes" id="UP001347796"/>
    </source>
</evidence>
<dbReference type="InterPro" id="IPR000276">
    <property type="entry name" value="GPCR_Rhodpsn"/>
</dbReference>
<protein>
    <recommendedName>
        <fullName evidence="6">G-protein coupled receptors family 1 profile domain-containing protein</fullName>
    </recommendedName>
</protein>
<evidence type="ECO:0000256" key="4">
    <source>
        <dbReference type="ARBA" id="ARBA00023136"/>
    </source>
</evidence>
<keyword evidence="8" id="KW-1185">Reference proteome</keyword>
<dbReference type="Gene3D" id="1.20.1070.10">
    <property type="entry name" value="Rhodopsin 7-helix transmembrane proteins"/>
    <property type="match status" value="1"/>
</dbReference>
<feature type="transmembrane region" description="Helical" evidence="5">
    <location>
        <begin position="251"/>
        <end position="278"/>
    </location>
</feature>
<dbReference type="Pfam" id="PF10324">
    <property type="entry name" value="7TM_GPCR_Srw"/>
    <property type="match status" value="1"/>
</dbReference>
<evidence type="ECO:0000313" key="7">
    <source>
        <dbReference type="EMBL" id="KAK6174191.1"/>
    </source>
</evidence>
<dbReference type="Proteomes" id="UP001347796">
    <property type="component" value="Unassembled WGS sequence"/>
</dbReference>
<dbReference type="SUPFAM" id="SSF81321">
    <property type="entry name" value="Family A G protein-coupled receptor-like"/>
    <property type="match status" value="1"/>
</dbReference>
<feature type="transmembrane region" description="Helical" evidence="5">
    <location>
        <begin position="69"/>
        <end position="89"/>
    </location>
</feature>
<evidence type="ECO:0000256" key="1">
    <source>
        <dbReference type="ARBA" id="ARBA00004370"/>
    </source>
</evidence>
<feature type="transmembrane region" description="Helical" evidence="5">
    <location>
        <begin position="201"/>
        <end position="230"/>
    </location>
</feature>
<evidence type="ECO:0000256" key="2">
    <source>
        <dbReference type="ARBA" id="ARBA00022692"/>
    </source>
</evidence>
<sequence>MEVNFTDEIIESNITSNLTVDGQPDYVLHTELICNRFLMPIICSIGIVGNLLSLVVLTRREMVTATNCFLTGLGVSDLCLLLVQIPAFFELNSHLKHSPEFLIIFRHYVICRYVFTNMFITCTCWITVAVTVERCISLCFLMHARMTCTIPRAKQAIVVIYVASFIFHFSKFFEYTANMDVTSPRSVNYTALVLNKAYETYVHICTIMLAAIIPVFLLIIFNSFLIYFLSTHRRRMARRSYNTSSMSSVDMMHISLIVVTMVLVFIICHSIGVFLAMTIAIDGRPAVFENPLYVSFKYINNLLVMFNSSINFLLYCAISKKFRTTFMTVFLGKLLGKKTSWSYKSSVTEQSLSTKIPVTNFVSQSTSSSSNKSGDHSQM</sequence>
<evidence type="ECO:0000259" key="6">
    <source>
        <dbReference type="PROSITE" id="PS50262"/>
    </source>
</evidence>
<dbReference type="EMBL" id="JAZGQO010000011">
    <property type="protein sequence ID" value="KAK6174191.1"/>
    <property type="molecule type" value="Genomic_DNA"/>
</dbReference>
<dbReference type="GO" id="GO:0016020">
    <property type="term" value="C:membrane"/>
    <property type="evidence" value="ECO:0007669"/>
    <property type="project" value="UniProtKB-SubCell"/>
</dbReference>
<keyword evidence="2 5" id="KW-0812">Transmembrane</keyword>
<reference evidence="7 8" key="1">
    <citation type="submission" date="2024-01" db="EMBL/GenBank/DDBJ databases">
        <title>The genome of the rayed Mediterranean limpet Patella caerulea (Linnaeus, 1758).</title>
        <authorList>
            <person name="Anh-Thu Weber A."/>
            <person name="Halstead-Nussloch G."/>
        </authorList>
    </citation>
    <scope>NUCLEOTIDE SEQUENCE [LARGE SCALE GENOMIC DNA]</scope>
    <source>
        <strain evidence="7">AATW-2023a</strain>
        <tissue evidence="7">Whole specimen</tissue>
    </source>
</reference>
<keyword evidence="4 5" id="KW-0472">Membrane</keyword>
<evidence type="ECO:0000256" key="3">
    <source>
        <dbReference type="ARBA" id="ARBA00022989"/>
    </source>
</evidence>
<dbReference type="InterPro" id="IPR019427">
    <property type="entry name" value="7TM_GPCR_serpentine_rcpt_Srw"/>
</dbReference>
<dbReference type="InterPro" id="IPR017452">
    <property type="entry name" value="GPCR_Rhodpsn_7TM"/>
</dbReference>
<feature type="transmembrane region" description="Helical" evidence="5">
    <location>
        <begin position="298"/>
        <end position="318"/>
    </location>
</feature>
<comment type="subcellular location">
    <subcellularLocation>
        <location evidence="1">Membrane</location>
    </subcellularLocation>
</comment>
<feature type="transmembrane region" description="Helical" evidence="5">
    <location>
        <begin position="156"/>
        <end position="173"/>
    </location>
</feature>
<accession>A0AAN8PM23</accession>
<dbReference type="PANTHER" id="PTHR46641">
    <property type="entry name" value="FMRFAMIDE RECEPTOR-RELATED"/>
    <property type="match status" value="1"/>
</dbReference>